<dbReference type="InParanoid" id="B8C8Y5"/>
<name>B8C8Y5_THAPS</name>
<protein>
    <recommendedName>
        <fullName evidence="1">DUF6824 domain-containing protein</fullName>
    </recommendedName>
</protein>
<dbReference type="OMA" id="NMFIHAV"/>
<evidence type="ECO:0000259" key="1">
    <source>
        <dbReference type="Pfam" id="PF20710"/>
    </source>
</evidence>
<organism evidence="2 3">
    <name type="scientific">Thalassiosira pseudonana</name>
    <name type="common">Marine diatom</name>
    <name type="synonym">Cyclotella nana</name>
    <dbReference type="NCBI Taxonomy" id="35128"/>
    <lineage>
        <taxon>Eukaryota</taxon>
        <taxon>Sar</taxon>
        <taxon>Stramenopiles</taxon>
        <taxon>Ochrophyta</taxon>
        <taxon>Bacillariophyta</taxon>
        <taxon>Coscinodiscophyceae</taxon>
        <taxon>Thalassiosirophycidae</taxon>
        <taxon>Thalassiosirales</taxon>
        <taxon>Thalassiosiraceae</taxon>
        <taxon>Thalassiosira</taxon>
    </lineage>
</organism>
<dbReference type="InterPro" id="IPR049227">
    <property type="entry name" value="DUF6824"/>
</dbReference>
<proteinExistence type="predicted"/>
<reference evidence="2 3" key="1">
    <citation type="journal article" date="2004" name="Science">
        <title>The genome of the diatom Thalassiosira pseudonana: ecology, evolution, and metabolism.</title>
        <authorList>
            <person name="Armbrust E.V."/>
            <person name="Berges J.A."/>
            <person name="Bowler C."/>
            <person name="Green B.R."/>
            <person name="Martinez D."/>
            <person name="Putnam N.H."/>
            <person name="Zhou S."/>
            <person name="Allen A.E."/>
            <person name="Apt K.E."/>
            <person name="Bechner M."/>
            <person name="Brzezinski M.A."/>
            <person name="Chaal B.K."/>
            <person name="Chiovitti A."/>
            <person name="Davis A.K."/>
            <person name="Demarest M.S."/>
            <person name="Detter J.C."/>
            <person name="Glavina T."/>
            <person name="Goodstein D."/>
            <person name="Hadi M.Z."/>
            <person name="Hellsten U."/>
            <person name="Hildebrand M."/>
            <person name="Jenkins B.D."/>
            <person name="Jurka J."/>
            <person name="Kapitonov V.V."/>
            <person name="Kroger N."/>
            <person name="Lau W.W."/>
            <person name="Lane T.W."/>
            <person name="Larimer F.W."/>
            <person name="Lippmeier J.C."/>
            <person name="Lucas S."/>
            <person name="Medina M."/>
            <person name="Montsant A."/>
            <person name="Obornik M."/>
            <person name="Parker M.S."/>
            <person name="Palenik B."/>
            <person name="Pazour G.J."/>
            <person name="Richardson P.M."/>
            <person name="Rynearson T.A."/>
            <person name="Saito M.A."/>
            <person name="Schwartz D.C."/>
            <person name="Thamatrakoln K."/>
            <person name="Valentin K."/>
            <person name="Vardi A."/>
            <person name="Wilkerson F.P."/>
            <person name="Rokhsar D.S."/>
        </authorList>
    </citation>
    <scope>NUCLEOTIDE SEQUENCE [LARGE SCALE GENOMIC DNA]</scope>
    <source>
        <strain evidence="2 3">CCMP1335</strain>
    </source>
</reference>
<dbReference type="EMBL" id="CM000646">
    <property type="protein sequence ID" value="EED89755.1"/>
    <property type="molecule type" value="Genomic_DNA"/>
</dbReference>
<dbReference type="PaxDb" id="35128-Thaps8249"/>
<dbReference type="AlphaFoldDB" id="B8C8Y5"/>
<gene>
    <name evidence="2" type="ORF">THAPSDRAFT_8249</name>
</gene>
<dbReference type="KEGG" id="tps:THAPSDRAFT_8249"/>
<dbReference type="eggNOG" id="ENOG502SSFW">
    <property type="taxonomic scope" value="Eukaryota"/>
</dbReference>
<dbReference type="RefSeq" id="XP_002292559.1">
    <property type="nucleotide sequence ID" value="XM_002292523.1"/>
</dbReference>
<keyword evidence="3" id="KW-1185">Reference proteome</keyword>
<dbReference type="Pfam" id="PF20710">
    <property type="entry name" value="DUF6824"/>
    <property type="match status" value="1"/>
</dbReference>
<feature type="domain" description="DUF6824" evidence="1">
    <location>
        <begin position="12"/>
        <end position="98"/>
    </location>
</feature>
<dbReference type="GeneID" id="7450799"/>
<dbReference type="HOGENOM" id="CLU_1810065_0_0_1"/>
<accession>B8C8Y5</accession>
<reference evidence="2 3" key="2">
    <citation type="journal article" date="2008" name="Nature">
        <title>The Phaeodactylum genome reveals the evolutionary history of diatom genomes.</title>
        <authorList>
            <person name="Bowler C."/>
            <person name="Allen A.E."/>
            <person name="Badger J.H."/>
            <person name="Grimwood J."/>
            <person name="Jabbari K."/>
            <person name="Kuo A."/>
            <person name="Maheswari U."/>
            <person name="Martens C."/>
            <person name="Maumus F."/>
            <person name="Otillar R.P."/>
            <person name="Rayko E."/>
            <person name="Salamov A."/>
            <person name="Vandepoele K."/>
            <person name="Beszteri B."/>
            <person name="Gruber A."/>
            <person name="Heijde M."/>
            <person name="Katinka M."/>
            <person name="Mock T."/>
            <person name="Valentin K."/>
            <person name="Verret F."/>
            <person name="Berges J.A."/>
            <person name="Brownlee C."/>
            <person name="Cadoret J.P."/>
            <person name="Chiovitti A."/>
            <person name="Choi C.J."/>
            <person name="Coesel S."/>
            <person name="De Martino A."/>
            <person name="Detter J.C."/>
            <person name="Durkin C."/>
            <person name="Falciatore A."/>
            <person name="Fournet J."/>
            <person name="Haruta M."/>
            <person name="Huysman M.J."/>
            <person name="Jenkins B.D."/>
            <person name="Jiroutova K."/>
            <person name="Jorgensen R.E."/>
            <person name="Joubert Y."/>
            <person name="Kaplan A."/>
            <person name="Kroger N."/>
            <person name="Kroth P.G."/>
            <person name="La Roche J."/>
            <person name="Lindquist E."/>
            <person name="Lommer M."/>
            <person name="Martin-Jezequel V."/>
            <person name="Lopez P.J."/>
            <person name="Lucas S."/>
            <person name="Mangogna M."/>
            <person name="McGinnis K."/>
            <person name="Medlin L.K."/>
            <person name="Montsant A."/>
            <person name="Oudot-Le Secq M.P."/>
            <person name="Napoli C."/>
            <person name="Obornik M."/>
            <person name="Parker M.S."/>
            <person name="Petit J.L."/>
            <person name="Porcel B.M."/>
            <person name="Poulsen N."/>
            <person name="Robison M."/>
            <person name="Rychlewski L."/>
            <person name="Rynearson T.A."/>
            <person name="Schmutz J."/>
            <person name="Shapiro H."/>
            <person name="Siaut M."/>
            <person name="Stanley M."/>
            <person name="Sussman M.R."/>
            <person name="Taylor A.R."/>
            <person name="Vardi A."/>
            <person name="von Dassow P."/>
            <person name="Vyverman W."/>
            <person name="Willis A."/>
            <person name="Wyrwicz L.S."/>
            <person name="Rokhsar D.S."/>
            <person name="Weissenbach J."/>
            <person name="Armbrust E.V."/>
            <person name="Green B.R."/>
            <person name="Van de Peer Y."/>
            <person name="Grigoriev I.V."/>
        </authorList>
    </citation>
    <scope>NUCLEOTIDE SEQUENCE [LARGE SCALE GENOMIC DNA]</scope>
    <source>
        <strain evidence="2 3">CCMP1335</strain>
    </source>
</reference>
<evidence type="ECO:0000313" key="3">
    <source>
        <dbReference type="Proteomes" id="UP000001449"/>
    </source>
</evidence>
<sequence length="143" mass="16194">MSSTIVTPTHTDVLFGRGVATNRHPGNENFRTIVKDYVGVYVTSTKKQKMLTSRSIVDLIQTQLSPPGRFLEKDVKTGLWRVVDRKKAVEKTAQTLRDGAAPLRKELSEDVNDNMFIHAVFDQKELEDRAYNLIEDIAEFEGV</sequence>
<evidence type="ECO:0000313" key="2">
    <source>
        <dbReference type="EMBL" id="EED89755.1"/>
    </source>
</evidence>
<dbReference type="Proteomes" id="UP000001449">
    <property type="component" value="Chromosome 10"/>
</dbReference>